<reference evidence="3" key="1">
    <citation type="submission" date="2021-01" db="EMBL/GenBank/DDBJ databases">
        <title>Genome public.</title>
        <authorList>
            <person name="Liu C."/>
            <person name="Sun Q."/>
        </authorList>
    </citation>
    <scope>NUCLEOTIDE SEQUENCE [LARGE SCALE GENOMIC DNA]</scope>
    <source>
        <strain evidence="3">CGMCC 1.18722</strain>
    </source>
</reference>
<dbReference type="Proteomes" id="UP000638570">
    <property type="component" value="Unassembled WGS sequence"/>
</dbReference>
<keyword evidence="3" id="KW-1185">Reference proteome</keyword>
<sequence>MKKVIPAALLATLFALSGCDEPGPTADVGDKIDEVMQQAASQPEAYQDEAADLATEPKPEMLEQQKEEFQQAIEEASREAEDRLNEIMDRTLNQE</sequence>
<protein>
    <recommendedName>
        <fullName evidence="4">Secreted protein</fullName>
    </recommendedName>
</protein>
<gene>
    <name evidence="2" type="ORF">JKV55_12060</name>
</gene>
<proteinExistence type="predicted"/>
<accession>A0ABS1QV12</accession>
<comment type="caution">
    <text evidence="2">The sequence shown here is derived from an EMBL/GenBank/DDBJ whole genome shotgun (WGS) entry which is preliminary data.</text>
</comment>
<evidence type="ECO:0000313" key="2">
    <source>
        <dbReference type="EMBL" id="MBL1378059.1"/>
    </source>
</evidence>
<feature type="coiled-coil region" evidence="1">
    <location>
        <begin position="59"/>
        <end position="90"/>
    </location>
</feature>
<evidence type="ECO:0008006" key="4">
    <source>
        <dbReference type="Google" id="ProtNLM"/>
    </source>
</evidence>
<dbReference type="EMBL" id="JAERTZ010000025">
    <property type="protein sequence ID" value="MBL1378059.1"/>
    <property type="molecule type" value="Genomic_DNA"/>
</dbReference>
<dbReference type="RefSeq" id="WP_202085685.1">
    <property type="nucleotide sequence ID" value="NZ_JAERTZ010000025.1"/>
</dbReference>
<dbReference type="PROSITE" id="PS51257">
    <property type="entry name" value="PROKAR_LIPOPROTEIN"/>
    <property type="match status" value="1"/>
</dbReference>
<evidence type="ECO:0000313" key="3">
    <source>
        <dbReference type="Proteomes" id="UP000638570"/>
    </source>
</evidence>
<name>A0ABS1QV12_9GAMM</name>
<organism evidence="2 3">
    <name type="scientific">Zobellella iuensis</name>
    <dbReference type="NCBI Taxonomy" id="2803811"/>
    <lineage>
        <taxon>Bacteria</taxon>
        <taxon>Pseudomonadati</taxon>
        <taxon>Pseudomonadota</taxon>
        <taxon>Gammaproteobacteria</taxon>
        <taxon>Aeromonadales</taxon>
        <taxon>Aeromonadaceae</taxon>
        <taxon>Zobellella</taxon>
    </lineage>
</organism>
<keyword evidence="1" id="KW-0175">Coiled coil</keyword>
<evidence type="ECO:0000256" key="1">
    <source>
        <dbReference type="SAM" id="Coils"/>
    </source>
</evidence>